<dbReference type="Proteomes" id="UP000197097">
    <property type="component" value="Unassembled WGS sequence"/>
</dbReference>
<organism evidence="2 3">
    <name type="scientific">Sphingopyxis witflariensis</name>
    <dbReference type="NCBI Taxonomy" id="173675"/>
    <lineage>
        <taxon>Bacteria</taxon>
        <taxon>Pseudomonadati</taxon>
        <taxon>Pseudomonadota</taxon>
        <taxon>Alphaproteobacteria</taxon>
        <taxon>Sphingomonadales</taxon>
        <taxon>Sphingomonadaceae</taxon>
        <taxon>Sphingopyxis</taxon>
    </lineage>
</organism>
<name>A0A246K5E1_9SPHN</name>
<evidence type="ECO:0008006" key="4">
    <source>
        <dbReference type="Google" id="ProtNLM"/>
    </source>
</evidence>
<feature type="region of interest" description="Disordered" evidence="1">
    <location>
        <begin position="45"/>
        <end position="78"/>
    </location>
</feature>
<gene>
    <name evidence="2" type="ORF">CDQ91_01890</name>
</gene>
<dbReference type="OrthoDB" id="7452707at2"/>
<dbReference type="EMBL" id="NISJ01000001">
    <property type="protein sequence ID" value="OWR01193.1"/>
    <property type="molecule type" value="Genomic_DNA"/>
</dbReference>
<evidence type="ECO:0000313" key="2">
    <source>
        <dbReference type="EMBL" id="OWR01193.1"/>
    </source>
</evidence>
<reference evidence="2 3" key="1">
    <citation type="journal article" date="2002" name="Int. J. Syst. Evol. Microbiol.">
        <title>Sphingopyxis witflariensis sp. nov., isolated from activated sludge.</title>
        <authorList>
            <person name="Kampfer P."/>
            <person name="Witzenberger R."/>
            <person name="Denner E.B."/>
            <person name="Busse H.J."/>
            <person name="Neef A."/>
        </authorList>
    </citation>
    <scope>NUCLEOTIDE SEQUENCE [LARGE SCALE GENOMIC DNA]</scope>
    <source>
        <strain evidence="2 3">DSM 14551</strain>
    </source>
</reference>
<protein>
    <recommendedName>
        <fullName evidence="4">Argininosuccinate lyase</fullName>
    </recommendedName>
</protein>
<accession>A0A246K5E1</accession>
<dbReference type="PROSITE" id="PS51257">
    <property type="entry name" value="PROKAR_LIPOPROTEIN"/>
    <property type="match status" value="1"/>
</dbReference>
<evidence type="ECO:0000313" key="3">
    <source>
        <dbReference type="Proteomes" id="UP000197097"/>
    </source>
</evidence>
<comment type="caution">
    <text evidence="2">The sequence shown here is derived from an EMBL/GenBank/DDBJ whole genome shotgun (WGS) entry which is preliminary data.</text>
</comment>
<proteinExistence type="predicted"/>
<evidence type="ECO:0000256" key="1">
    <source>
        <dbReference type="SAM" id="MobiDB-lite"/>
    </source>
</evidence>
<keyword evidence="3" id="KW-1185">Reference proteome</keyword>
<feature type="compositionally biased region" description="Low complexity" evidence="1">
    <location>
        <begin position="69"/>
        <end position="78"/>
    </location>
</feature>
<dbReference type="AlphaFoldDB" id="A0A246K5E1"/>
<dbReference type="RefSeq" id="WP_088471002.1">
    <property type="nucleotide sequence ID" value="NZ_NISJ01000001.1"/>
</dbReference>
<sequence>MRRLGLLLVPLLLLSACEKEPDFDERYDKTAKEIEARAKAMDTDIAKSEVGEVNGAAAAPEDLPPPAKPSNAAPSSGE</sequence>